<dbReference type="EMBL" id="JACJLL010000084">
    <property type="protein sequence ID" value="MBM6820110.1"/>
    <property type="molecule type" value="Genomic_DNA"/>
</dbReference>
<comment type="subcellular location">
    <subcellularLocation>
        <location evidence="1">Cell membrane</location>
        <topology evidence="1">Multi-pass membrane protein</topology>
    </subcellularLocation>
</comment>
<dbReference type="InterPro" id="IPR003594">
    <property type="entry name" value="HATPase_dom"/>
</dbReference>
<feature type="transmembrane region" description="Helical" evidence="12">
    <location>
        <begin position="12"/>
        <end position="32"/>
    </location>
</feature>
<accession>A0ABS2FHS2</accession>
<proteinExistence type="predicted"/>
<dbReference type="InterPro" id="IPR036890">
    <property type="entry name" value="HATPase_C_sf"/>
</dbReference>
<dbReference type="PANTHER" id="PTHR34220:SF11">
    <property type="entry name" value="SENSOR PROTEIN KINASE HPTS"/>
    <property type="match status" value="1"/>
</dbReference>
<protein>
    <submittedName>
        <fullName evidence="14">Histidine kinase</fullName>
    </submittedName>
</protein>
<reference evidence="14 15" key="1">
    <citation type="journal article" date="2021" name="Sci. Rep.">
        <title>The distribution of antibiotic resistance genes in chicken gut microbiota commensals.</title>
        <authorList>
            <person name="Juricova H."/>
            <person name="Matiasovicova J."/>
            <person name="Kubasova T."/>
            <person name="Cejkova D."/>
            <person name="Rychlik I."/>
        </authorList>
    </citation>
    <scope>NUCLEOTIDE SEQUENCE [LARGE SCALE GENOMIC DNA]</scope>
    <source>
        <strain evidence="14 15">An435</strain>
    </source>
</reference>
<dbReference type="SMART" id="SM00304">
    <property type="entry name" value="HAMP"/>
    <property type="match status" value="1"/>
</dbReference>
<organism evidence="14 15">
    <name type="scientific">Clostridium saudiense</name>
    <dbReference type="NCBI Taxonomy" id="1414720"/>
    <lineage>
        <taxon>Bacteria</taxon>
        <taxon>Bacillati</taxon>
        <taxon>Bacillota</taxon>
        <taxon>Clostridia</taxon>
        <taxon>Eubacteriales</taxon>
        <taxon>Clostridiaceae</taxon>
        <taxon>Clostridium</taxon>
    </lineage>
</organism>
<evidence type="ECO:0000256" key="11">
    <source>
        <dbReference type="ARBA" id="ARBA00023136"/>
    </source>
</evidence>
<sequence>MKKYNAVYKRLFIIYTAILVTCVLSLDAYFIYYSKENIKSQKLYLNKKMIEDIELELIKNTNSVDRIVNGIYDQSFIATDLVNLLNNDSTTYLKMKLDYLAKSNLEFYNGIQRYVNQAFNTYRQIVSIKFLSYARQELIELDTDGTISKEVLDRNTVESMQNQKVISENGKISYIKEISNPVDLKKEGLILITYDSQVIDEIVQSYGDDAIIIDQYGKVIFDSDDDYDRETLMRYIGKLSIGDKISLDGNIYYTNVIVDKLGNIILGRINSYEATKLPLTYYLMLIFIDILVVVVAIFIIHIKLKNLSERMNKIITTMDQVKAGNLDVRIDITDDKDELNYIATQFNDMCIDLKNHIEISYLAEMNKKEAELSKKKAEMLSLQSKINPHFLYNTLESIRMKAIANGNRDVGRMLFLLGNLFRNQLKEDDVITIEKEINYCKEYLELFKFRYDDKFNYYINCEQELLNKEIIKFVLQPLAENYTVHGIRREDYDNELHIDISKNNDNIKIVIEDNGIGIDKNKINEINQKIKEKDFSGKSIGIANTHERIMLLYGEEYGVKVDEEFENGTRIILNIPMRGE</sequence>
<evidence type="ECO:0000256" key="10">
    <source>
        <dbReference type="ARBA" id="ARBA00023012"/>
    </source>
</evidence>
<dbReference type="GO" id="GO:0016301">
    <property type="term" value="F:kinase activity"/>
    <property type="evidence" value="ECO:0007669"/>
    <property type="project" value="UniProtKB-KW"/>
</dbReference>
<dbReference type="Pfam" id="PF00672">
    <property type="entry name" value="HAMP"/>
    <property type="match status" value="1"/>
</dbReference>
<evidence type="ECO:0000259" key="13">
    <source>
        <dbReference type="PROSITE" id="PS50885"/>
    </source>
</evidence>
<dbReference type="Gene3D" id="6.10.340.10">
    <property type="match status" value="1"/>
</dbReference>
<dbReference type="InterPro" id="IPR003660">
    <property type="entry name" value="HAMP_dom"/>
</dbReference>
<keyword evidence="3" id="KW-0597">Phosphoprotein</keyword>
<dbReference type="PANTHER" id="PTHR34220">
    <property type="entry name" value="SENSOR HISTIDINE KINASE YPDA"/>
    <property type="match status" value="1"/>
</dbReference>
<evidence type="ECO:0000256" key="2">
    <source>
        <dbReference type="ARBA" id="ARBA00022475"/>
    </source>
</evidence>
<evidence type="ECO:0000256" key="6">
    <source>
        <dbReference type="ARBA" id="ARBA00022741"/>
    </source>
</evidence>
<keyword evidence="11 12" id="KW-0472">Membrane</keyword>
<keyword evidence="9 12" id="KW-1133">Transmembrane helix</keyword>
<evidence type="ECO:0000313" key="14">
    <source>
        <dbReference type="EMBL" id="MBM6820110.1"/>
    </source>
</evidence>
<dbReference type="SUPFAM" id="SSF158472">
    <property type="entry name" value="HAMP domain-like"/>
    <property type="match status" value="1"/>
</dbReference>
<evidence type="ECO:0000313" key="15">
    <source>
        <dbReference type="Proteomes" id="UP000767334"/>
    </source>
</evidence>
<gene>
    <name evidence="14" type="ORF">H6A19_12310</name>
</gene>
<dbReference type="Pfam" id="PF06580">
    <property type="entry name" value="His_kinase"/>
    <property type="match status" value="1"/>
</dbReference>
<name>A0ABS2FHS2_9CLOT</name>
<evidence type="ECO:0000256" key="3">
    <source>
        <dbReference type="ARBA" id="ARBA00022553"/>
    </source>
</evidence>
<dbReference type="SUPFAM" id="SSF55874">
    <property type="entry name" value="ATPase domain of HSP90 chaperone/DNA topoisomerase II/histidine kinase"/>
    <property type="match status" value="1"/>
</dbReference>
<dbReference type="Gene3D" id="3.30.565.10">
    <property type="entry name" value="Histidine kinase-like ATPase, C-terminal domain"/>
    <property type="match status" value="1"/>
</dbReference>
<keyword evidence="8" id="KW-0067">ATP-binding</keyword>
<dbReference type="Proteomes" id="UP000767334">
    <property type="component" value="Unassembled WGS sequence"/>
</dbReference>
<feature type="transmembrane region" description="Helical" evidence="12">
    <location>
        <begin position="279"/>
        <end position="302"/>
    </location>
</feature>
<dbReference type="InterPro" id="IPR010559">
    <property type="entry name" value="Sig_transdc_His_kin_internal"/>
</dbReference>
<evidence type="ECO:0000256" key="8">
    <source>
        <dbReference type="ARBA" id="ARBA00022840"/>
    </source>
</evidence>
<keyword evidence="2" id="KW-1003">Cell membrane</keyword>
<dbReference type="Pfam" id="PF02518">
    <property type="entry name" value="HATPase_c"/>
    <property type="match status" value="1"/>
</dbReference>
<dbReference type="InterPro" id="IPR050640">
    <property type="entry name" value="Bact_2-comp_sensor_kinase"/>
</dbReference>
<keyword evidence="15" id="KW-1185">Reference proteome</keyword>
<evidence type="ECO:0000256" key="5">
    <source>
        <dbReference type="ARBA" id="ARBA00022692"/>
    </source>
</evidence>
<evidence type="ECO:0000256" key="9">
    <source>
        <dbReference type="ARBA" id="ARBA00022989"/>
    </source>
</evidence>
<keyword evidence="5 12" id="KW-0812">Transmembrane</keyword>
<dbReference type="PROSITE" id="PS50885">
    <property type="entry name" value="HAMP"/>
    <property type="match status" value="1"/>
</dbReference>
<comment type="caution">
    <text evidence="14">The sequence shown here is derived from an EMBL/GenBank/DDBJ whole genome shotgun (WGS) entry which is preliminary data.</text>
</comment>
<keyword evidence="6" id="KW-0547">Nucleotide-binding</keyword>
<evidence type="ECO:0000256" key="1">
    <source>
        <dbReference type="ARBA" id="ARBA00004651"/>
    </source>
</evidence>
<evidence type="ECO:0000256" key="12">
    <source>
        <dbReference type="SAM" id="Phobius"/>
    </source>
</evidence>
<feature type="domain" description="HAMP" evidence="13">
    <location>
        <begin position="305"/>
        <end position="358"/>
    </location>
</feature>
<dbReference type="CDD" id="cd06225">
    <property type="entry name" value="HAMP"/>
    <property type="match status" value="1"/>
</dbReference>
<keyword evidence="4" id="KW-0808">Transferase</keyword>
<dbReference type="RefSeq" id="WP_204572472.1">
    <property type="nucleotide sequence ID" value="NZ_JACJLL010000084.1"/>
</dbReference>
<keyword evidence="10" id="KW-0902">Two-component regulatory system</keyword>
<evidence type="ECO:0000256" key="4">
    <source>
        <dbReference type="ARBA" id="ARBA00022679"/>
    </source>
</evidence>
<evidence type="ECO:0000256" key="7">
    <source>
        <dbReference type="ARBA" id="ARBA00022777"/>
    </source>
</evidence>
<keyword evidence="7 14" id="KW-0418">Kinase</keyword>